<organism evidence="1 2">
    <name type="scientific">Rhodotorula mucilaginosa</name>
    <name type="common">Yeast</name>
    <name type="synonym">Rhodotorula rubra</name>
    <dbReference type="NCBI Taxonomy" id="5537"/>
    <lineage>
        <taxon>Eukaryota</taxon>
        <taxon>Fungi</taxon>
        <taxon>Dikarya</taxon>
        <taxon>Basidiomycota</taxon>
        <taxon>Pucciniomycotina</taxon>
        <taxon>Microbotryomycetes</taxon>
        <taxon>Sporidiobolales</taxon>
        <taxon>Sporidiobolaceae</taxon>
        <taxon>Rhodotorula</taxon>
    </lineage>
</organism>
<keyword evidence="2" id="KW-1185">Reference proteome</keyword>
<reference evidence="1 2" key="1">
    <citation type="submission" date="2020-11" db="EMBL/GenBank/DDBJ databases">
        <title>Kefir isolates.</title>
        <authorList>
            <person name="Marcisauskas S."/>
            <person name="Kim Y."/>
            <person name="Blasche S."/>
        </authorList>
    </citation>
    <scope>NUCLEOTIDE SEQUENCE [LARGE SCALE GENOMIC DNA]</scope>
    <source>
        <strain evidence="1 2">KR</strain>
    </source>
</reference>
<name>A0A9P7B639_RHOMI</name>
<evidence type="ECO:0000313" key="2">
    <source>
        <dbReference type="Proteomes" id="UP000777482"/>
    </source>
</evidence>
<comment type="caution">
    <text evidence="1">The sequence shown here is derived from an EMBL/GenBank/DDBJ whole genome shotgun (WGS) entry which is preliminary data.</text>
</comment>
<protein>
    <submittedName>
        <fullName evidence="1">Uncharacterized protein</fullName>
    </submittedName>
</protein>
<dbReference type="EMBL" id="PUHQ01000030">
    <property type="protein sequence ID" value="KAG0661981.1"/>
    <property type="molecule type" value="Genomic_DNA"/>
</dbReference>
<dbReference type="Proteomes" id="UP000777482">
    <property type="component" value="Unassembled WGS sequence"/>
</dbReference>
<evidence type="ECO:0000313" key="1">
    <source>
        <dbReference type="EMBL" id="KAG0661981.1"/>
    </source>
</evidence>
<accession>A0A9P7B639</accession>
<proteinExistence type="predicted"/>
<dbReference type="AlphaFoldDB" id="A0A9P7B639"/>
<sequence>MQSVRAEIEYTIGEIEKEIPHIRQAEPEDPREQARQTPVLTDPGKTIQELLDLVKRKMDQIYEMHRQTLERPDRLGTGLTVELALLDNLITLQNLVSQMRWEVLHLTWERVVSLHRHELPFST</sequence>
<gene>
    <name evidence="1" type="ORF">C6P46_003686</name>
</gene>